<keyword evidence="3" id="KW-0805">Transcription regulation</keyword>
<evidence type="ECO:0000259" key="9">
    <source>
        <dbReference type="PROSITE" id="PS50113"/>
    </source>
</evidence>
<evidence type="ECO:0000259" key="8">
    <source>
        <dbReference type="PROSITE" id="PS50112"/>
    </source>
</evidence>
<comment type="caution">
    <text evidence="10">The sequence shown here is derived from an EMBL/GenBank/DDBJ whole genome shotgun (WGS) entry which is preliminary data.</text>
</comment>
<dbReference type="InterPro" id="IPR025943">
    <property type="entry name" value="Sigma_54_int_dom_ATP-bd_2"/>
</dbReference>
<proteinExistence type="predicted"/>
<sequence>MPSHAKHAVTPFFEAQMEAVFEAMADGVWVCDATPKLLWINSACEELNDIRREEVCGKTVEELLGQGNFDTDVTHRVLNSKKPVAIIQKVKSGRTLLVNGVPVFDEKGDVSLVVGSERDLTELNLLRIELEEKEKLHSRMQSELLAMKLRDLKMKEIVAVSEAMEQVMDTVFRVADFDTTVLLSGASGTGKSMIARVIHEGSSRRDQAFLSLNCGAIPSSLMEAELFGYKGGAFTGALAEGKIGLIQAAHNGTLFLDEIDAFPLEMQVKLLTFLDTQGFIPVGDTRVKQVNVRLIAATNKNLKEKVVAGEFREDLWFRLNVVPVRLPTLGERRQDLPNLIRQFIQSLSERYGVRKQLDPEAMALLNRYAFPGNVRELDNILEHAFVMSGTEDVLTALHLPEAVRLQAVPPRQFGYDGMTLDAAVSEIEYLFLKRACKQHRRQVDIAAEIGVSQPTVARLLKKHGLRPGGNIQK</sequence>
<dbReference type="PROSITE" id="PS50045">
    <property type="entry name" value="SIGMA54_INTERACT_4"/>
    <property type="match status" value="1"/>
</dbReference>
<dbReference type="SUPFAM" id="SSF55785">
    <property type="entry name" value="PYP-like sensor domain (PAS domain)"/>
    <property type="match status" value="1"/>
</dbReference>
<dbReference type="InterPro" id="IPR035965">
    <property type="entry name" value="PAS-like_dom_sf"/>
</dbReference>
<dbReference type="PANTHER" id="PTHR32071">
    <property type="entry name" value="TRANSCRIPTIONAL REGULATORY PROTEIN"/>
    <property type="match status" value="1"/>
</dbReference>
<dbReference type="EMBL" id="JAFLNC010000001">
    <property type="protein sequence ID" value="MBO0332628.1"/>
    <property type="molecule type" value="Genomic_DNA"/>
</dbReference>
<dbReference type="InterPro" id="IPR003593">
    <property type="entry name" value="AAA+_ATPase"/>
</dbReference>
<dbReference type="Gene3D" id="1.10.8.60">
    <property type="match status" value="1"/>
</dbReference>
<dbReference type="InterPro" id="IPR000014">
    <property type="entry name" value="PAS"/>
</dbReference>
<evidence type="ECO:0000256" key="1">
    <source>
        <dbReference type="ARBA" id="ARBA00022741"/>
    </source>
</evidence>
<dbReference type="Gene3D" id="3.30.450.20">
    <property type="entry name" value="PAS domain"/>
    <property type="match status" value="1"/>
</dbReference>
<dbReference type="Gene3D" id="1.10.10.60">
    <property type="entry name" value="Homeodomain-like"/>
    <property type="match status" value="1"/>
</dbReference>
<dbReference type="InterPro" id="IPR025944">
    <property type="entry name" value="Sigma_54_int_dom_CS"/>
</dbReference>
<feature type="domain" description="PAS" evidence="8">
    <location>
        <begin position="13"/>
        <end position="64"/>
    </location>
</feature>
<dbReference type="PROSITE" id="PS00688">
    <property type="entry name" value="SIGMA54_INTERACT_3"/>
    <property type="match status" value="1"/>
</dbReference>
<dbReference type="PROSITE" id="PS00676">
    <property type="entry name" value="SIGMA54_INTERACT_2"/>
    <property type="match status" value="1"/>
</dbReference>
<accession>A0ABS3F279</accession>
<keyword evidence="5" id="KW-0010">Activator</keyword>
<keyword evidence="4" id="KW-0238">DNA-binding</keyword>
<organism evidence="10 11">
    <name type="scientific">Sneathiella sedimenti</name>
    <dbReference type="NCBI Taxonomy" id="2816034"/>
    <lineage>
        <taxon>Bacteria</taxon>
        <taxon>Pseudomonadati</taxon>
        <taxon>Pseudomonadota</taxon>
        <taxon>Alphaproteobacteria</taxon>
        <taxon>Sneathiellales</taxon>
        <taxon>Sneathiellaceae</taxon>
        <taxon>Sneathiella</taxon>
    </lineage>
</organism>
<evidence type="ECO:0000256" key="6">
    <source>
        <dbReference type="ARBA" id="ARBA00023163"/>
    </source>
</evidence>
<dbReference type="PROSITE" id="PS50113">
    <property type="entry name" value="PAC"/>
    <property type="match status" value="1"/>
</dbReference>
<dbReference type="Gene3D" id="3.40.50.300">
    <property type="entry name" value="P-loop containing nucleotide triphosphate hydrolases"/>
    <property type="match status" value="1"/>
</dbReference>
<dbReference type="Pfam" id="PF25601">
    <property type="entry name" value="AAA_lid_14"/>
    <property type="match status" value="1"/>
</dbReference>
<evidence type="ECO:0000256" key="3">
    <source>
        <dbReference type="ARBA" id="ARBA00023015"/>
    </source>
</evidence>
<keyword evidence="1" id="KW-0547">Nucleotide-binding</keyword>
<dbReference type="InterPro" id="IPR058031">
    <property type="entry name" value="AAA_lid_NorR"/>
</dbReference>
<dbReference type="SMART" id="SM00091">
    <property type="entry name" value="PAS"/>
    <property type="match status" value="1"/>
</dbReference>
<evidence type="ECO:0000313" key="10">
    <source>
        <dbReference type="EMBL" id="MBO0332628.1"/>
    </source>
</evidence>
<evidence type="ECO:0000313" key="11">
    <source>
        <dbReference type="Proteomes" id="UP000664761"/>
    </source>
</evidence>
<dbReference type="InterPro" id="IPR027417">
    <property type="entry name" value="P-loop_NTPase"/>
</dbReference>
<evidence type="ECO:0000256" key="2">
    <source>
        <dbReference type="ARBA" id="ARBA00022840"/>
    </source>
</evidence>
<keyword evidence="11" id="KW-1185">Reference proteome</keyword>
<dbReference type="InterPro" id="IPR000700">
    <property type="entry name" value="PAS-assoc_C"/>
</dbReference>
<evidence type="ECO:0000256" key="5">
    <source>
        <dbReference type="ARBA" id="ARBA00023159"/>
    </source>
</evidence>
<dbReference type="InterPro" id="IPR013656">
    <property type="entry name" value="PAS_4"/>
</dbReference>
<feature type="domain" description="Sigma-54 factor interaction" evidence="7">
    <location>
        <begin position="157"/>
        <end position="386"/>
    </location>
</feature>
<name>A0ABS3F279_9PROT</name>
<dbReference type="Pfam" id="PF00158">
    <property type="entry name" value="Sigma54_activat"/>
    <property type="match status" value="1"/>
</dbReference>
<dbReference type="RefSeq" id="WP_207042222.1">
    <property type="nucleotide sequence ID" value="NZ_JAFLNC010000001.1"/>
</dbReference>
<keyword evidence="2" id="KW-0067">ATP-binding</keyword>
<evidence type="ECO:0000259" key="7">
    <source>
        <dbReference type="PROSITE" id="PS50045"/>
    </source>
</evidence>
<dbReference type="CDD" id="cd00130">
    <property type="entry name" value="PAS"/>
    <property type="match status" value="1"/>
</dbReference>
<protein>
    <submittedName>
        <fullName evidence="10">Sigma 54-interacting transcriptional regulator</fullName>
    </submittedName>
</protein>
<feature type="domain" description="PAC" evidence="9">
    <location>
        <begin position="80"/>
        <end position="132"/>
    </location>
</feature>
<keyword evidence="6" id="KW-0804">Transcription</keyword>
<dbReference type="NCBIfam" id="TIGR00229">
    <property type="entry name" value="sensory_box"/>
    <property type="match status" value="1"/>
</dbReference>
<gene>
    <name evidence="10" type="ORF">J0X12_03320</name>
</gene>
<dbReference type="Proteomes" id="UP000664761">
    <property type="component" value="Unassembled WGS sequence"/>
</dbReference>
<evidence type="ECO:0000256" key="4">
    <source>
        <dbReference type="ARBA" id="ARBA00023125"/>
    </source>
</evidence>
<dbReference type="CDD" id="cd00009">
    <property type="entry name" value="AAA"/>
    <property type="match status" value="1"/>
</dbReference>
<dbReference type="SUPFAM" id="SSF52540">
    <property type="entry name" value="P-loop containing nucleoside triphosphate hydrolases"/>
    <property type="match status" value="1"/>
</dbReference>
<dbReference type="Pfam" id="PF08448">
    <property type="entry name" value="PAS_4"/>
    <property type="match status" value="1"/>
</dbReference>
<reference evidence="10 11" key="1">
    <citation type="submission" date="2021-03" db="EMBL/GenBank/DDBJ databases">
        <title>Sneathiella sp. CAU 1612 isolated from Kang Won-do.</title>
        <authorList>
            <person name="Kim W."/>
        </authorList>
    </citation>
    <scope>NUCLEOTIDE SEQUENCE [LARGE SCALE GENOMIC DNA]</scope>
    <source>
        <strain evidence="10 11">CAU 1612</strain>
    </source>
</reference>
<dbReference type="InterPro" id="IPR002078">
    <property type="entry name" value="Sigma_54_int"/>
</dbReference>
<dbReference type="PROSITE" id="PS50112">
    <property type="entry name" value="PAS"/>
    <property type="match status" value="1"/>
</dbReference>
<dbReference type="SMART" id="SM00382">
    <property type="entry name" value="AAA"/>
    <property type="match status" value="1"/>
</dbReference>